<feature type="domain" description="HTH merR-type" evidence="2">
    <location>
        <begin position="6"/>
        <end position="74"/>
    </location>
</feature>
<dbReference type="PRINTS" id="PR00040">
    <property type="entry name" value="HTHMERR"/>
</dbReference>
<accession>A0ABS5KKK7</accession>
<gene>
    <name evidence="3" type="ORF">KGQ19_05905</name>
</gene>
<dbReference type="EMBL" id="JAAFYZ010000013">
    <property type="protein sequence ID" value="MBS2546396.1"/>
    <property type="molecule type" value="Genomic_DNA"/>
</dbReference>
<dbReference type="PANTHER" id="PTHR30204:SF98">
    <property type="entry name" value="HTH-TYPE TRANSCRIPTIONAL REGULATOR ADHR"/>
    <property type="match status" value="1"/>
</dbReference>
<reference evidence="3 4" key="1">
    <citation type="submission" date="2020-02" db="EMBL/GenBank/DDBJ databases">
        <title>Acidophilic actinobacteria isolated from forest soil.</title>
        <authorList>
            <person name="Golinska P."/>
        </authorList>
    </citation>
    <scope>NUCLEOTIDE SEQUENCE [LARGE SCALE GENOMIC DNA]</scope>
    <source>
        <strain evidence="3 4">NL8</strain>
    </source>
</reference>
<sequence length="145" mass="16349">MTTAHTMKIGEAAAALGIEAHVLRHWESVGLLKPQRNRSGHRTYDEHVLDYARLIQTLQRTGLSLDQIRQLGRSADKARLHLIALRRAEVNERIALLQATDRFLGHLTACSHPIIAECPECSDFAKQGREPRPGGFPDRRWRDAA</sequence>
<dbReference type="RefSeq" id="WP_212008045.1">
    <property type="nucleotide sequence ID" value="NZ_JAAFYZ010000013.1"/>
</dbReference>
<dbReference type="Pfam" id="PF13411">
    <property type="entry name" value="MerR_1"/>
    <property type="match status" value="1"/>
</dbReference>
<dbReference type="Gene3D" id="1.10.1660.10">
    <property type="match status" value="1"/>
</dbReference>
<keyword evidence="1" id="KW-0238">DNA-binding</keyword>
<evidence type="ECO:0000259" key="2">
    <source>
        <dbReference type="PROSITE" id="PS50937"/>
    </source>
</evidence>
<dbReference type="InterPro" id="IPR047057">
    <property type="entry name" value="MerR_fam"/>
</dbReference>
<dbReference type="InterPro" id="IPR009061">
    <property type="entry name" value="DNA-bd_dom_put_sf"/>
</dbReference>
<organism evidence="3 4">
    <name type="scientific">Catenulispora pinistramenti</name>
    <dbReference type="NCBI Taxonomy" id="2705254"/>
    <lineage>
        <taxon>Bacteria</taxon>
        <taxon>Bacillati</taxon>
        <taxon>Actinomycetota</taxon>
        <taxon>Actinomycetes</taxon>
        <taxon>Catenulisporales</taxon>
        <taxon>Catenulisporaceae</taxon>
        <taxon>Catenulispora</taxon>
    </lineage>
</organism>
<dbReference type="CDD" id="cd00592">
    <property type="entry name" value="HTH_MerR-like"/>
    <property type="match status" value="1"/>
</dbReference>
<name>A0ABS5KKK7_9ACTN</name>
<evidence type="ECO:0000313" key="4">
    <source>
        <dbReference type="Proteomes" id="UP000730482"/>
    </source>
</evidence>
<dbReference type="PANTHER" id="PTHR30204">
    <property type="entry name" value="REDOX-CYCLING DRUG-SENSING TRANSCRIPTIONAL ACTIVATOR SOXR"/>
    <property type="match status" value="1"/>
</dbReference>
<comment type="caution">
    <text evidence="3">The sequence shown here is derived from an EMBL/GenBank/DDBJ whole genome shotgun (WGS) entry which is preliminary data.</text>
</comment>
<protein>
    <submittedName>
        <fullName evidence="3">MerR family transcriptional regulator</fullName>
    </submittedName>
</protein>
<dbReference type="SUPFAM" id="SSF46955">
    <property type="entry name" value="Putative DNA-binding domain"/>
    <property type="match status" value="1"/>
</dbReference>
<proteinExistence type="predicted"/>
<evidence type="ECO:0000256" key="1">
    <source>
        <dbReference type="ARBA" id="ARBA00023125"/>
    </source>
</evidence>
<dbReference type="SMART" id="SM00422">
    <property type="entry name" value="HTH_MERR"/>
    <property type="match status" value="1"/>
</dbReference>
<evidence type="ECO:0000313" key="3">
    <source>
        <dbReference type="EMBL" id="MBS2546396.1"/>
    </source>
</evidence>
<dbReference type="PROSITE" id="PS50937">
    <property type="entry name" value="HTH_MERR_2"/>
    <property type="match status" value="1"/>
</dbReference>
<keyword evidence="4" id="KW-1185">Reference proteome</keyword>
<dbReference type="InterPro" id="IPR000551">
    <property type="entry name" value="MerR-type_HTH_dom"/>
</dbReference>
<dbReference type="Proteomes" id="UP000730482">
    <property type="component" value="Unassembled WGS sequence"/>
</dbReference>